<keyword evidence="2" id="KW-1133">Transmembrane helix</keyword>
<feature type="region of interest" description="Disordered" evidence="1">
    <location>
        <begin position="2059"/>
        <end position="2122"/>
    </location>
</feature>
<sequence>MQQPQRSAHAAAADGARAARLLPTDLAGALYSLLVHIAICLRLDGSTRDGSSGGNGASWPAALRPTAAVRYTLWCMFVRPARLGDWAWLLTTLDYLAVTALMLVLVGVRHSRSSSRGAAAAATASGAATAAVDRSALWRWWSRYRDLVIMLHTPFPRTLLHCAAYATLPRHHWAQSGFAQYTRAVVTRPVVDAVFVLFYHTFVPMSFPGSAILLPALNIGTAFVLSWVVGPHLLQQSSNDGAASHNGGGMPHPAPQQRLLTELPLRQQVLIAVLYILGPLGLWHLRKRGRPNAGARLSPVGSSGQQNLPAKKVPTLHHATKQQTLSLAIQADDTTSVSCAGSASSAACRAPDLLAVASRPVSRRAGQRVPLQPILLAGRPTAAAGTAPPQHQQQLFKCKTGAGLVLGYRGLTSCAVLSVKVQNHPGTFESYSRRVLEAAPAITAAAAAVLQPPGSLQPLHSKTGNQGAATCVRQAVVVRGCVQLIIWTRTLAVGLEPAAAAGAAAAESAVQQPHQQAQIDNQLLCQLLPDGDQVSGSVAVQTHQQPLASGDRPGVQLLHLAPPVLPLTSAAPAADAQPPTPHEPLRLRLFSPQPQRARLIVVSSSSSAAPATAATAVGLHTQQVLAELQVQLCAGEQELELGGGLLQQLLLQAAAGSCASGAAAGDTAVSRARALQLLLLPPVHDDNEQADEAEVVDPGAQAPLLHFAAPLLVLPADAAAELCGLWGQVAAEAAGDAAAAHAHLQPLLSDLCYVLEVAQAEAEEAAQARSGDATAAMVSADLLSYLRSAGLPATAALVAGAGRTAPHKPATAASLAPCPAASSACCTADPGSATSSSDRGSHAPDAVSSSGDEGSGSKQTGTLRRRATAATTPGTARPAPPSSAPLPTSAPTVAAAALPAQPSLTDLVFGFSVPGLESQFQAWRALRLAGAAPYLMLVTALPYVMASTRSVLQGYPHMASMNLLNGLEWAADILALIGLVLLVGRRQRLLQQRRARAAVAEVLVTTCSSEPAAHAAANSGSGSSSGSITGTSTRNTSAAQPASSSEWADTATVCGTPSRSASAAAVPAATGLAGAAAADASGLAAAYNAYEATQTFIAPLVLFVTLLLTRLGVLTFNPAYVGSSGLAAALVTYRGVYGPLAYPLRARCAASPAVLLLYGMCDAMQLTLAKPHWGGARVLALVVLVRAAAAFTSAAAEWRTRSRFLQQWRRRQQQGDQRVLVSKPAGKSSVGTTSAAASTSGQQPRTPPRAVPSTDNSYRAYAAARLFQGDLRGSLVALLLQVIYAGVAIGRGGAGNCASHLALGAALPGFPCGAGFLGQTLHVLRHAAFYELIRPARLRDWPSLAANVVTVAVALLMAVLGVLPRRGPLWHWWCRWREVVLACHMPLVHSVMHAASYALRTRALWPLSGFTPYTAAMTARPMVDALFLSCYGSMMPVRPQLTAALAVLHVALAFVVSHFVGPVVAAAVVAGAAGHGVATARPPRLLSKLPLPQQVMVATFGVAWPVWLSLLTERRMRRRFATATAAAQRPPGTGTGNGSGRSSLEEAPAERTAAAEPQWCDGSSCNPASAFAAAMHKEAPPGPRPPEVAAGQASAPAAAQQPPAAPRRRLRGLVLQAVASDNRNASPVQQHTIAPIYRGQTTVKLLSFKVRQHPGSFESYSCRLLGAAKTIAAAMESEQLLQADHCGASAGVSAAAEPLPPLPKHLTQQAVVVRGCAQLIIWTRCLVTSDVANVGVSIVASAATVADPQELLITGLLSRLPQLLPGGDQVSGSVAVQQQEAVAAAPAAGGAGSPGVQLLHLSPPVLPLTSAALGADAQPPPPREPLRLRLFSPQPQRARLIVAGSSRNGSHGDAGPATAATAVGLHTQQVLAELQLLLQAAGSCASGAAAGETAVSRARALQLLLLPPVHDDNEQADEATEAEAEPGAPAPLLHFAAPLLVLPADAAAELCGLWGQVAAEAAGDAAAAHAHLQPLLSDLCYVLEVAQAKAEAEEAAQARSGDAAAAMVSADLMSYLRSAGLPATAALVAGAGSTAPHKPATAASLAPCPAASSACCSADPGSATSSSDRGSRAGDAVSNSGDEGSGSKQTGTLRRRATAATTPGTASPAPPSSAPLPTSAPTVAAAALPAQPSTSQAQVGSDCELWTVLFRSLRPSWRTAPGPGSSAAGHGHRPPCPSRQAAAALLHGFSPRQLETQFEAWRALRLARAAPFLMAMTAQPYLLTAIRNMKERYARAAAMNTLLALEWAADNLALVALLLYQRVAGMRWLLANAFGGRVSGAAGAAAARTGSRQLASAGTSSGRLTSCSSTATDCSAAAAADVGRGAEPVAAASYAVYEQAAAIAAPALYISALAAAHAGLLAFSDSYHGDTGVTLVTLVFHGMLFPLLCPSRLRSQAASPLTWLLHTAVCSQVLRMLHPSWSCSSVAALALAVRLCALAVIATSEWRARRQFLLRGTLHCVEKQR</sequence>
<feature type="transmembrane region" description="Helical" evidence="2">
    <location>
        <begin position="1174"/>
        <end position="1196"/>
    </location>
</feature>
<feature type="compositionally biased region" description="Polar residues" evidence="1">
    <location>
        <begin position="2077"/>
        <end position="2088"/>
    </location>
</feature>
<feature type="transmembrane region" description="Helical" evidence="2">
    <location>
        <begin position="1443"/>
        <end position="1473"/>
    </location>
</feature>
<evidence type="ECO:0000313" key="3">
    <source>
        <dbReference type="EMBL" id="KAG2448796.1"/>
    </source>
</evidence>
<feature type="compositionally biased region" description="Low complexity" evidence="1">
    <location>
        <begin position="1589"/>
        <end position="1602"/>
    </location>
</feature>
<name>A0A835WJY0_9CHLO</name>
<feature type="transmembrane region" description="Helical" evidence="2">
    <location>
        <begin position="1096"/>
        <end position="1113"/>
    </location>
</feature>
<feature type="transmembrane region" description="Helical" evidence="2">
    <location>
        <begin position="21"/>
        <end position="39"/>
    </location>
</feature>
<reference evidence="3" key="1">
    <citation type="journal article" date="2020" name="bioRxiv">
        <title>Comparative genomics of Chlamydomonas.</title>
        <authorList>
            <person name="Craig R.J."/>
            <person name="Hasan A.R."/>
            <person name="Ness R.W."/>
            <person name="Keightley P.D."/>
        </authorList>
    </citation>
    <scope>NUCLEOTIDE SEQUENCE</scope>
    <source>
        <strain evidence="3">CCAP 11/173</strain>
    </source>
</reference>
<feature type="compositionally biased region" description="Low complexity" evidence="1">
    <location>
        <begin position="868"/>
        <end position="877"/>
    </location>
</feature>
<feature type="compositionally biased region" description="Polar residues" evidence="1">
    <location>
        <begin position="847"/>
        <end position="859"/>
    </location>
</feature>
<evidence type="ECO:0000256" key="1">
    <source>
        <dbReference type="SAM" id="MobiDB-lite"/>
    </source>
</evidence>
<feature type="region of interest" description="Disordered" evidence="1">
    <location>
        <begin position="827"/>
        <end position="890"/>
    </location>
</feature>
<feature type="region of interest" description="Disordered" evidence="1">
    <location>
        <begin position="1013"/>
        <end position="1044"/>
    </location>
</feature>
<keyword evidence="4" id="KW-1185">Reference proteome</keyword>
<feature type="transmembrane region" description="Helical" evidence="2">
    <location>
        <begin position="966"/>
        <end position="984"/>
    </location>
</feature>
<feature type="region of interest" description="Disordered" evidence="1">
    <location>
        <begin position="1215"/>
        <end position="1254"/>
    </location>
</feature>
<dbReference type="Proteomes" id="UP000613740">
    <property type="component" value="Unassembled WGS sequence"/>
</dbReference>
<dbReference type="EMBL" id="JAEHOD010000016">
    <property type="protein sequence ID" value="KAG2448796.1"/>
    <property type="molecule type" value="Genomic_DNA"/>
</dbReference>
<feature type="compositionally biased region" description="Low complexity" evidence="1">
    <location>
        <begin position="1013"/>
        <end position="1037"/>
    </location>
</feature>
<comment type="caution">
    <text evidence="3">The sequence shown here is derived from an EMBL/GenBank/DDBJ whole genome shotgun (WGS) entry which is preliminary data.</text>
</comment>
<feature type="compositionally biased region" description="Low complexity" evidence="1">
    <location>
        <begin position="1225"/>
        <end position="1241"/>
    </location>
</feature>
<feature type="transmembrane region" description="Helical" evidence="2">
    <location>
        <begin position="1344"/>
        <end position="1363"/>
    </location>
</feature>
<feature type="transmembrane region" description="Helical" evidence="2">
    <location>
        <begin position="1300"/>
        <end position="1324"/>
    </location>
</feature>
<accession>A0A835WJY0</accession>
<feature type="transmembrane region" description="Helical" evidence="2">
    <location>
        <begin position="1493"/>
        <end position="1511"/>
    </location>
</feature>
<dbReference type="OrthoDB" id="548957at2759"/>
<proteinExistence type="predicted"/>
<keyword evidence="2" id="KW-0812">Transmembrane</keyword>
<feature type="transmembrane region" description="Helical" evidence="2">
    <location>
        <begin position="211"/>
        <end position="229"/>
    </location>
</feature>
<gene>
    <name evidence="3" type="ORF">HYH02_006147</name>
</gene>
<feature type="transmembrane region" description="Helical" evidence="2">
    <location>
        <begin position="925"/>
        <end position="946"/>
    </location>
</feature>
<feature type="transmembrane region" description="Helical" evidence="2">
    <location>
        <begin position="1275"/>
        <end position="1294"/>
    </location>
</feature>
<organism evidence="3 4">
    <name type="scientific">Chlamydomonas schloesseri</name>
    <dbReference type="NCBI Taxonomy" id="2026947"/>
    <lineage>
        <taxon>Eukaryota</taxon>
        <taxon>Viridiplantae</taxon>
        <taxon>Chlorophyta</taxon>
        <taxon>core chlorophytes</taxon>
        <taxon>Chlorophyceae</taxon>
        <taxon>CS clade</taxon>
        <taxon>Chlamydomonadales</taxon>
        <taxon>Chlamydomonadaceae</taxon>
        <taxon>Chlamydomonas</taxon>
    </lineage>
</organism>
<feature type="region of interest" description="Disordered" evidence="1">
    <location>
        <begin position="1521"/>
        <end position="1561"/>
    </location>
</feature>
<feature type="transmembrane region" description="Helical" evidence="2">
    <location>
        <begin position="86"/>
        <end position="108"/>
    </location>
</feature>
<protein>
    <submittedName>
        <fullName evidence="3">Uncharacterized protein</fullName>
    </submittedName>
</protein>
<evidence type="ECO:0000313" key="4">
    <source>
        <dbReference type="Proteomes" id="UP000613740"/>
    </source>
</evidence>
<feature type="compositionally biased region" description="Low complexity" evidence="1">
    <location>
        <begin position="1521"/>
        <end position="1532"/>
    </location>
</feature>
<feature type="region of interest" description="Disordered" evidence="1">
    <location>
        <begin position="1576"/>
        <end position="1607"/>
    </location>
</feature>
<feature type="transmembrane region" description="Helical" evidence="2">
    <location>
        <begin position="265"/>
        <end position="285"/>
    </location>
</feature>
<keyword evidence="2" id="KW-0472">Membrane</keyword>
<feature type="compositionally biased region" description="Low complexity" evidence="1">
    <location>
        <begin position="1540"/>
        <end position="1557"/>
    </location>
</feature>
<evidence type="ECO:0000256" key="2">
    <source>
        <dbReference type="SAM" id="Phobius"/>
    </source>
</evidence>
<feature type="compositionally biased region" description="Low complexity" evidence="1">
    <location>
        <begin position="2098"/>
        <end position="2107"/>
    </location>
</feature>